<feature type="compositionally biased region" description="Polar residues" evidence="1">
    <location>
        <begin position="177"/>
        <end position="192"/>
    </location>
</feature>
<dbReference type="HOGENOM" id="CLU_848009_0_0_1"/>
<dbReference type="EMBL" id="GL732806">
    <property type="protein sequence ID" value="EFX64648.1"/>
    <property type="molecule type" value="Genomic_DNA"/>
</dbReference>
<feature type="region of interest" description="Disordered" evidence="1">
    <location>
        <begin position="159"/>
        <end position="230"/>
    </location>
</feature>
<feature type="compositionally biased region" description="Low complexity" evidence="1">
    <location>
        <begin position="159"/>
        <end position="169"/>
    </location>
</feature>
<sequence length="328" mass="37031">MPAFIPVSFTINPTYKNTKSVVDKIQNLIHYQANIYKHQHNMLAHPGIPIDYDCVDSQDALVNINNLELYLEFTTTDTTTENWDKKRIRRSDDWYPPEKIRKLSELPHDPEYDESQSTDHVLIDEHSSLMLHLPSLKRSHAILAGSSISSSRVVASTAAAATTAQSSHQQPPEAESSRQSVNQPSRQSSTTPDKYPDSNDERSPSKTTTPESSPLHRISPYLKPKSTTTTKIATIPSQPTTDTYLIIRQSSENSIAKLSTEVDSLTRGQPSRRTKEKSLKILNLEKQITIHKSEIAKADAAQQQKLIYNKPTSTTLFLQHRLRKTKTY</sequence>
<dbReference type="AlphaFoldDB" id="E9HUD4"/>
<evidence type="ECO:0000313" key="2">
    <source>
        <dbReference type="EMBL" id="EFX64648.1"/>
    </source>
</evidence>
<dbReference type="KEGG" id="dpx:DAPPUDRAFT_266026"/>
<evidence type="ECO:0000256" key="1">
    <source>
        <dbReference type="SAM" id="MobiDB-lite"/>
    </source>
</evidence>
<reference evidence="2 3" key="1">
    <citation type="journal article" date="2011" name="Science">
        <title>The ecoresponsive genome of Daphnia pulex.</title>
        <authorList>
            <person name="Colbourne J.K."/>
            <person name="Pfrender M.E."/>
            <person name="Gilbert D."/>
            <person name="Thomas W.K."/>
            <person name="Tucker A."/>
            <person name="Oakley T.H."/>
            <person name="Tokishita S."/>
            <person name="Aerts A."/>
            <person name="Arnold G.J."/>
            <person name="Basu M.K."/>
            <person name="Bauer D.J."/>
            <person name="Caceres C.E."/>
            <person name="Carmel L."/>
            <person name="Casola C."/>
            <person name="Choi J.H."/>
            <person name="Detter J.C."/>
            <person name="Dong Q."/>
            <person name="Dusheyko S."/>
            <person name="Eads B.D."/>
            <person name="Frohlich T."/>
            <person name="Geiler-Samerotte K.A."/>
            <person name="Gerlach D."/>
            <person name="Hatcher P."/>
            <person name="Jogdeo S."/>
            <person name="Krijgsveld J."/>
            <person name="Kriventseva E.V."/>
            <person name="Kultz D."/>
            <person name="Laforsch C."/>
            <person name="Lindquist E."/>
            <person name="Lopez J."/>
            <person name="Manak J.R."/>
            <person name="Muller J."/>
            <person name="Pangilinan J."/>
            <person name="Patwardhan R.P."/>
            <person name="Pitluck S."/>
            <person name="Pritham E.J."/>
            <person name="Rechtsteiner A."/>
            <person name="Rho M."/>
            <person name="Rogozin I.B."/>
            <person name="Sakarya O."/>
            <person name="Salamov A."/>
            <person name="Schaack S."/>
            <person name="Shapiro H."/>
            <person name="Shiga Y."/>
            <person name="Skalitzky C."/>
            <person name="Smith Z."/>
            <person name="Souvorov A."/>
            <person name="Sung W."/>
            <person name="Tang Z."/>
            <person name="Tsuchiya D."/>
            <person name="Tu H."/>
            <person name="Vos H."/>
            <person name="Wang M."/>
            <person name="Wolf Y.I."/>
            <person name="Yamagata H."/>
            <person name="Yamada T."/>
            <person name="Ye Y."/>
            <person name="Shaw J.R."/>
            <person name="Andrews J."/>
            <person name="Crease T.J."/>
            <person name="Tang H."/>
            <person name="Lucas S.M."/>
            <person name="Robertson H.M."/>
            <person name="Bork P."/>
            <person name="Koonin E.V."/>
            <person name="Zdobnov E.M."/>
            <person name="Grigoriev I.V."/>
            <person name="Lynch M."/>
            <person name="Boore J.L."/>
        </authorList>
    </citation>
    <scope>NUCLEOTIDE SEQUENCE [LARGE SCALE GENOMIC DNA]</scope>
</reference>
<gene>
    <name evidence="2" type="ORF">DAPPUDRAFT_266026</name>
</gene>
<name>E9HUD4_DAPPU</name>
<keyword evidence="3" id="KW-1185">Reference proteome</keyword>
<dbReference type="Proteomes" id="UP000000305">
    <property type="component" value="Unassembled WGS sequence"/>
</dbReference>
<protein>
    <submittedName>
        <fullName evidence="2">Uncharacterized protein</fullName>
    </submittedName>
</protein>
<dbReference type="InParanoid" id="E9HUD4"/>
<evidence type="ECO:0000313" key="3">
    <source>
        <dbReference type="Proteomes" id="UP000000305"/>
    </source>
</evidence>
<proteinExistence type="predicted"/>
<organism evidence="2 3">
    <name type="scientific">Daphnia pulex</name>
    <name type="common">Water flea</name>
    <dbReference type="NCBI Taxonomy" id="6669"/>
    <lineage>
        <taxon>Eukaryota</taxon>
        <taxon>Metazoa</taxon>
        <taxon>Ecdysozoa</taxon>
        <taxon>Arthropoda</taxon>
        <taxon>Crustacea</taxon>
        <taxon>Branchiopoda</taxon>
        <taxon>Diplostraca</taxon>
        <taxon>Cladocera</taxon>
        <taxon>Anomopoda</taxon>
        <taxon>Daphniidae</taxon>
        <taxon>Daphnia</taxon>
    </lineage>
</organism>
<accession>E9HUD4</accession>
<feature type="compositionally biased region" description="Basic and acidic residues" evidence="1">
    <location>
        <begin position="194"/>
        <end position="204"/>
    </location>
</feature>